<reference evidence="1" key="1">
    <citation type="submission" date="2015-06" db="UniProtKB">
        <authorList>
            <consortium name="EnsemblPlants"/>
        </authorList>
    </citation>
    <scope>IDENTIFICATION</scope>
</reference>
<name>M8CLB1_AEGTA</name>
<organism evidence="1">
    <name type="scientific">Aegilops tauschii</name>
    <name type="common">Tausch's goatgrass</name>
    <name type="synonym">Aegilops squarrosa</name>
    <dbReference type="NCBI Taxonomy" id="37682"/>
    <lineage>
        <taxon>Eukaryota</taxon>
        <taxon>Viridiplantae</taxon>
        <taxon>Streptophyta</taxon>
        <taxon>Embryophyta</taxon>
        <taxon>Tracheophyta</taxon>
        <taxon>Spermatophyta</taxon>
        <taxon>Magnoliopsida</taxon>
        <taxon>Liliopsida</taxon>
        <taxon>Poales</taxon>
        <taxon>Poaceae</taxon>
        <taxon>BOP clade</taxon>
        <taxon>Pooideae</taxon>
        <taxon>Triticodae</taxon>
        <taxon>Triticeae</taxon>
        <taxon>Triticinae</taxon>
        <taxon>Aegilops</taxon>
    </lineage>
</organism>
<accession>M8CLB1</accession>
<sequence>MAAAPGVRCLSLSMPAAAGARFGRIGLRGDCALVLMQFRSDQHKWQQAVVEKA</sequence>
<evidence type="ECO:0000313" key="1">
    <source>
        <dbReference type="EnsemblPlants" id="EMT28177"/>
    </source>
</evidence>
<dbReference type="AlphaFoldDB" id="M8CLB1"/>
<protein>
    <submittedName>
        <fullName evidence="1">Uncharacterized protein</fullName>
    </submittedName>
</protein>
<dbReference type="EnsemblPlants" id="EMT28177">
    <property type="protein sequence ID" value="EMT28177"/>
    <property type="gene ID" value="F775_24845"/>
</dbReference>
<proteinExistence type="predicted"/>